<sequence>MNKYPKLPRHFENKHSTEKDVVYALSFRKGSTERKILWQKLTNKGNHAHNVEILKDGYGYIIPYRRPSFTVPVSQYLPCPECLGWFIKAELYKHNKICPVKLFENATPKIIHRRIQQVAGMLLPHSDNVTEGMADRVLSRMTQDEVAVIARNDDLIIEFGSREYMKVGTESAKIQYVKQKMRELAKLLIQLRKISKKNASSLKEYIHPSKFEIVIQATQQLADYNLDDRVLGKPSLALKLGHSLKKCTTICMAEAIKNEDSTNELAAKKFLKLCEIQWAQSISSHALNTMNERKRNMPKFLPLVEDVVKVNMYLKKTATDAYKDLQEDTTTSTWKNLSEITLAQLILFNRRRSGEMERMLLEDFKEVRGVNQEAGSSLTSWEQNLCRLIDRVEIKGKRGRNVPVLLTKDHCNQIKLLIEKRKAVEVNVANPYIFACLQNSLRPVRATVCLRKFVTKCGIEHAERFTSTNLRKQIATMSQIFNLKDNEQDILAGFLGHDIRVHREFYRLPQNTLQIAKVSRILMAFEKGNIGEFKNKGLDEIEINIDDECENEDLLNTGNIIEDEEFQEMNNNNNNNNTDINGKLQDKCMHIDDEDVSKGDVDTMKVGPYSIMKNSILDLGHKKQLSDDIVNSAIYIATREKKAILFFDHNLMTSICLKGEMAKPKKINLSKYEMVIGAMFEGGETTNSGIINGHWTLVVVKQKSHEIIYLNSTGESKETMVTIQQNWNNYASKKGEVSTYTILKVDHTMQDDAVSCGVLVIKFAEQFANGQSTKLIDMTWTT</sequence>
<keyword evidence="2" id="KW-0645">Protease</keyword>
<dbReference type="InterPro" id="IPR003653">
    <property type="entry name" value="Peptidase_C48_C"/>
</dbReference>
<dbReference type="RefSeq" id="XP_006815041.1">
    <property type="nucleotide sequence ID" value="XM_006814978.1"/>
</dbReference>
<keyword evidence="5" id="KW-1185">Reference proteome</keyword>
<dbReference type="Gene3D" id="3.40.395.10">
    <property type="entry name" value="Adenoviral Proteinase, Chain A"/>
    <property type="match status" value="1"/>
</dbReference>
<dbReference type="Pfam" id="PF02902">
    <property type="entry name" value="Peptidase_C48"/>
    <property type="match status" value="1"/>
</dbReference>
<evidence type="ECO:0000313" key="5">
    <source>
        <dbReference type="Proteomes" id="UP000694865"/>
    </source>
</evidence>
<accession>A0ABM0M4V0</accession>
<evidence type="ECO:0000259" key="4">
    <source>
        <dbReference type="PROSITE" id="PS50600"/>
    </source>
</evidence>
<keyword evidence="3" id="KW-0378">Hydrolase</keyword>
<dbReference type="Proteomes" id="UP000694865">
    <property type="component" value="Unplaced"/>
</dbReference>
<protein>
    <submittedName>
        <fullName evidence="6">Uncharacterized protein LOC100373560</fullName>
    </submittedName>
</protein>
<organism evidence="5 6">
    <name type="scientific">Saccoglossus kowalevskii</name>
    <name type="common">Acorn worm</name>
    <dbReference type="NCBI Taxonomy" id="10224"/>
    <lineage>
        <taxon>Eukaryota</taxon>
        <taxon>Metazoa</taxon>
        <taxon>Hemichordata</taxon>
        <taxon>Enteropneusta</taxon>
        <taxon>Harrimaniidae</taxon>
        <taxon>Saccoglossus</taxon>
    </lineage>
</organism>
<reference evidence="6" key="1">
    <citation type="submission" date="2025-08" db="UniProtKB">
        <authorList>
            <consortium name="RefSeq"/>
        </authorList>
    </citation>
    <scope>IDENTIFICATION</scope>
    <source>
        <tissue evidence="6">Testes</tissue>
    </source>
</reference>
<gene>
    <name evidence="6" type="primary">LOC100373560</name>
</gene>
<evidence type="ECO:0000256" key="2">
    <source>
        <dbReference type="ARBA" id="ARBA00022670"/>
    </source>
</evidence>
<dbReference type="GeneID" id="100373560"/>
<dbReference type="PROSITE" id="PS50600">
    <property type="entry name" value="ULP_PROTEASE"/>
    <property type="match status" value="1"/>
</dbReference>
<evidence type="ECO:0000256" key="3">
    <source>
        <dbReference type="ARBA" id="ARBA00022801"/>
    </source>
</evidence>
<dbReference type="PANTHER" id="PTHR33480">
    <property type="entry name" value="SET DOMAIN-CONTAINING PROTEIN-RELATED"/>
    <property type="match status" value="1"/>
</dbReference>
<comment type="similarity">
    <text evidence="1">Belongs to the peptidase C48 family.</text>
</comment>
<evidence type="ECO:0000256" key="1">
    <source>
        <dbReference type="ARBA" id="ARBA00005234"/>
    </source>
</evidence>
<dbReference type="PANTHER" id="PTHR33480:SF5">
    <property type="entry name" value="SI:DKEY-51D8.9"/>
    <property type="match status" value="1"/>
</dbReference>
<dbReference type="SUPFAM" id="SSF54001">
    <property type="entry name" value="Cysteine proteinases"/>
    <property type="match status" value="1"/>
</dbReference>
<name>A0ABM0M4V0_SACKO</name>
<proteinExistence type="inferred from homology"/>
<evidence type="ECO:0000313" key="6">
    <source>
        <dbReference type="RefSeq" id="XP_006815041.1"/>
    </source>
</evidence>
<dbReference type="InterPro" id="IPR038765">
    <property type="entry name" value="Papain-like_cys_pep_sf"/>
</dbReference>
<feature type="domain" description="Ubiquitin-like protease family profile" evidence="4">
    <location>
        <begin position="609"/>
        <end position="767"/>
    </location>
</feature>